<protein>
    <submittedName>
        <fullName evidence="2">Golgin family A protein</fullName>
    </submittedName>
</protein>
<reference evidence="2" key="1">
    <citation type="journal article" date="2023" name="Science">
        <title>Elucidation of the pathway for biosynthesis of saponin adjuvants from the soapbark tree.</title>
        <authorList>
            <person name="Reed J."/>
            <person name="Orme A."/>
            <person name="El-Demerdash A."/>
            <person name="Owen C."/>
            <person name="Martin L.B.B."/>
            <person name="Misra R.C."/>
            <person name="Kikuchi S."/>
            <person name="Rejzek M."/>
            <person name="Martin A.C."/>
            <person name="Harkess A."/>
            <person name="Leebens-Mack J."/>
            <person name="Louveau T."/>
            <person name="Stephenson M.J."/>
            <person name="Osbourn A."/>
        </authorList>
    </citation>
    <scope>NUCLEOTIDE SEQUENCE</scope>
    <source>
        <strain evidence="2">S10</strain>
    </source>
</reference>
<evidence type="ECO:0000256" key="1">
    <source>
        <dbReference type="SAM" id="MobiDB-lite"/>
    </source>
</evidence>
<dbReference type="EMBL" id="JARAOO010000006">
    <property type="protein sequence ID" value="KAJ7963722.1"/>
    <property type="molecule type" value="Genomic_DNA"/>
</dbReference>
<keyword evidence="3" id="KW-1185">Reference proteome</keyword>
<dbReference type="KEGG" id="qsa:O6P43_013641"/>
<feature type="region of interest" description="Disordered" evidence="1">
    <location>
        <begin position="71"/>
        <end position="95"/>
    </location>
</feature>
<evidence type="ECO:0000313" key="2">
    <source>
        <dbReference type="EMBL" id="KAJ7963722.1"/>
    </source>
</evidence>
<accession>A0AAD7LTB1</accession>
<feature type="compositionally biased region" description="Polar residues" evidence="1">
    <location>
        <begin position="39"/>
        <end position="50"/>
    </location>
</feature>
<feature type="region of interest" description="Disordered" evidence="1">
    <location>
        <begin position="39"/>
        <end position="59"/>
    </location>
</feature>
<comment type="caution">
    <text evidence="2">The sequence shown here is derived from an EMBL/GenBank/DDBJ whole genome shotgun (WGS) entry which is preliminary data.</text>
</comment>
<gene>
    <name evidence="2" type="ORF">O6P43_013641</name>
</gene>
<dbReference type="PANTHER" id="PTHR34572:SF8">
    <property type="entry name" value="(RAPE) HYPOTHETICAL PROTEIN"/>
    <property type="match status" value="1"/>
</dbReference>
<evidence type="ECO:0000313" key="3">
    <source>
        <dbReference type="Proteomes" id="UP001163823"/>
    </source>
</evidence>
<organism evidence="2 3">
    <name type="scientific">Quillaja saponaria</name>
    <name type="common">Soap bark tree</name>
    <dbReference type="NCBI Taxonomy" id="32244"/>
    <lineage>
        <taxon>Eukaryota</taxon>
        <taxon>Viridiplantae</taxon>
        <taxon>Streptophyta</taxon>
        <taxon>Embryophyta</taxon>
        <taxon>Tracheophyta</taxon>
        <taxon>Spermatophyta</taxon>
        <taxon>Magnoliopsida</taxon>
        <taxon>eudicotyledons</taxon>
        <taxon>Gunneridae</taxon>
        <taxon>Pentapetalae</taxon>
        <taxon>rosids</taxon>
        <taxon>fabids</taxon>
        <taxon>Fabales</taxon>
        <taxon>Quillajaceae</taxon>
        <taxon>Quillaja</taxon>
    </lineage>
</organism>
<name>A0AAD7LTB1_QUISA</name>
<feature type="compositionally biased region" description="Polar residues" evidence="1">
    <location>
        <begin position="71"/>
        <end position="81"/>
    </location>
</feature>
<proteinExistence type="predicted"/>
<dbReference type="PANTHER" id="PTHR34572">
    <property type="entry name" value="GOLGIN FAMILY A PROTEIN"/>
    <property type="match status" value="1"/>
</dbReference>
<sequence length="180" mass="19852">MEGVSSRMSRASSRYGTTTVFSGPVRKWKKKWVQVSSPTVSYKSHSSGQKNNKDGSPLLLCRWTPITSQSSIAGETDSSSGAVADEPPRRRFRYTPIAVLEEQKKAVIKKSENEAAARPTNMTDRTYGNPIISEVLKEETQASNISHLELGLFLKGHSDDLNQNGDGQLKRTCSSAWSMN</sequence>
<dbReference type="Proteomes" id="UP001163823">
    <property type="component" value="Chromosome 6"/>
</dbReference>
<dbReference type="AlphaFoldDB" id="A0AAD7LTB1"/>